<dbReference type="Pfam" id="PF12974">
    <property type="entry name" value="Phosphonate-bd"/>
    <property type="match status" value="1"/>
</dbReference>
<gene>
    <name evidence="1" type="ORF">GCM10011320_31850</name>
</gene>
<evidence type="ECO:0008006" key="3">
    <source>
        <dbReference type="Google" id="ProtNLM"/>
    </source>
</evidence>
<dbReference type="PANTHER" id="PTHR35841">
    <property type="entry name" value="PHOSPHONATES-BINDING PERIPLASMIC PROTEIN"/>
    <property type="match status" value="1"/>
</dbReference>
<dbReference type="SUPFAM" id="SSF53850">
    <property type="entry name" value="Periplasmic binding protein-like II"/>
    <property type="match status" value="1"/>
</dbReference>
<dbReference type="EMBL" id="BMKW01000007">
    <property type="protein sequence ID" value="GGJ22190.1"/>
    <property type="molecule type" value="Genomic_DNA"/>
</dbReference>
<accession>A0A917NRQ9</accession>
<sequence length="242" mass="26451">MLRDLEEYLSTSTGAQVQLLKRRTYQEVTSLLLSGQIDAAWICGYPYVQNLGRLALLSVPLHHGRPLYQSYVITEAAAPAASLSELRGMTHAFSDPDSNSGFLVTRWLLARQGERPETFFARSFFAYGHRNVIRAVGSGLAQSGSVDGYVWEVMAQREPQLTRETRILNRSDWHGFPPVCCLSAARGSPAVRALATALEAMPSTPPGRRILATLQLDGWVPGDPAWFDGIARMSAEVGGSAS</sequence>
<keyword evidence="2" id="KW-1185">Reference proteome</keyword>
<name>A0A917NRQ9_9PROT</name>
<comment type="caution">
    <text evidence="1">The sequence shown here is derived from an EMBL/GenBank/DDBJ whole genome shotgun (WGS) entry which is preliminary data.</text>
</comment>
<evidence type="ECO:0000313" key="2">
    <source>
        <dbReference type="Proteomes" id="UP000661507"/>
    </source>
</evidence>
<dbReference type="AlphaFoldDB" id="A0A917NRQ9"/>
<proteinExistence type="predicted"/>
<reference evidence="1" key="2">
    <citation type="submission" date="2020-09" db="EMBL/GenBank/DDBJ databases">
        <authorList>
            <person name="Sun Q."/>
            <person name="Zhou Y."/>
        </authorList>
    </citation>
    <scope>NUCLEOTIDE SEQUENCE</scope>
    <source>
        <strain evidence="1">CGMCC 1.3617</strain>
    </source>
</reference>
<evidence type="ECO:0000313" key="1">
    <source>
        <dbReference type="EMBL" id="GGJ22190.1"/>
    </source>
</evidence>
<protein>
    <recommendedName>
        <fullName evidence="3">Phosphonate ABC transporter substrate-binding protein</fullName>
    </recommendedName>
</protein>
<organism evidence="1 2">
    <name type="scientific">Neoroseomonas lacus</name>
    <dbReference type="NCBI Taxonomy" id="287609"/>
    <lineage>
        <taxon>Bacteria</taxon>
        <taxon>Pseudomonadati</taxon>
        <taxon>Pseudomonadota</taxon>
        <taxon>Alphaproteobacteria</taxon>
        <taxon>Acetobacterales</taxon>
        <taxon>Acetobacteraceae</taxon>
        <taxon>Neoroseomonas</taxon>
    </lineage>
</organism>
<dbReference type="CDD" id="cd13571">
    <property type="entry name" value="PBP2_PnhD_1"/>
    <property type="match status" value="1"/>
</dbReference>
<dbReference type="PANTHER" id="PTHR35841:SF1">
    <property type="entry name" value="PHOSPHONATES-BINDING PERIPLASMIC PROTEIN"/>
    <property type="match status" value="1"/>
</dbReference>
<dbReference type="Proteomes" id="UP000661507">
    <property type="component" value="Unassembled WGS sequence"/>
</dbReference>
<dbReference type="Gene3D" id="3.40.190.10">
    <property type="entry name" value="Periplasmic binding protein-like II"/>
    <property type="match status" value="2"/>
</dbReference>
<reference evidence="1" key="1">
    <citation type="journal article" date="2014" name="Int. J. Syst. Evol. Microbiol.">
        <title>Complete genome sequence of Corynebacterium casei LMG S-19264T (=DSM 44701T), isolated from a smear-ripened cheese.</title>
        <authorList>
            <consortium name="US DOE Joint Genome Institute (JGI-PGF)"/>
            <person name="Walter F."/>
            <person name="Albersmeier A."/>
            <person name="Kalinowski J."/>
            <person name="Ruckert C."/>
        </authorList>
    </citation>
    <scope>NUCLEOTIDE SEQUENCE</scope>
    <source>
        <strain evidence="1">CGMCC 1.3617</strain>
    </source>
</reference>